<protein>
    <submittedName>
        <fullName evidence="2">Uncharacterized protein</fullName>
    </submittedName>
</protein>
<sequence length="102" mass="11238">MDHPLLLRCYTSSMLTGKQLHEIVEMAVKRAKRGIQANPASGIATINEFQSRDLAELTELTREVVHLLEQNQSKAVQGKSEDDGFSDCCRSSLSSVVNTMDG</sequence>
<evidence type="ECO:0000256" key="1">
    <source>
        <dbReference type="SAM" id="MobiDB-lite"/>
    </source>
</evidence>
<evidence type="ECO:0000313" key="3">
    <source>
        <dbReference type="Proteomes" id="UP000001514"/>
    </source>
</evidence>
<gene>
    <name evidence="2" type="ORF">SELMODRAFT_429624</name>
</gene>
<reference evidence="2 3" key="1">
    <citation type="journal article" date="2011" name="Science">
        <title>The Selaginella genome identifies genetic changes associated with the evolution of vascular plants.</title>
        <authorList>
            <person name="Banks J.A."/>
            <person name="Nishiyama T."/>
            <person name="Hasebe M."/>
            <person name="Bowman J.L."/>
            <person name="Gribskov M."/>
            <person name="dePamphilis C."/>
            <person name="Albert V.A."/>
            <person name="Aono N."/>
            <person name="Aoyama T."/>
            <person name="Ambrose B.A."/>
            <person name="Ashton N.W."/>
            <person name="Axtell M.J."/>
            <person name="Barker E."/>
            <person name="Barker M.S."/>
            <person name="Bennetzen J.L."/>
            <person name="Bonawitz N.D."/>
            <person name="Chapple C."/>
            <person name="Cheng C."/>
            <person name="Correa L.G."/>
            <person name="Dacre M."/>
            <person name="DeBarry J."/>
            <person name="Dreyer I."/>
            <person name="Elias M."/>
            <person name="Engstrom E.M."/>
            <person name="Estelle M."/>
            <person name="Feng L."/>
            <person name="Finet C."/>
            <person name="Floyd S.K."/>
            <person name="Frommer W.B."/>
            <person name="Fujita T."/>
            <person name="Gramzow L."/>
            <person name="Gutensohn M."/>
            <person name="Harholt J."/>
            <person name="Hattori M."/>
            <person name="Heyl A."/>
            <person name="Hirai T."/>
            <person name="Hiwatashi Y."/>
            <person name="Ishikawa M."/>
            <person name="Iwata M."/>
            <person name="Karol K.G."/>
            <person name="Koehler B."/>
            <person name="Kolukisaoglu U."/>
            <person name="Kubo M."/>
            <person name="Kurata T."/>
            <person name="Lalonde S."/>
            <person name="Li K."/>
            <person name="Li Y."/>
            <person name="Litt A."/>
            <person name="Lyons E."/>
            <person name="Manning G."/>
            <person name="Maruyama T."/>
            <person name="Michael T.P."/>
            <person name="Mikami K."/>
            <person name="Miyazaki S."/>
            <person name="Morinaga S."/>
            <person name="Murata T."/>
            <person name="Mueller-Roeber B."/>
            <person name="Nelson D.R."/>
            <person name="Obara M."/>
            <person name="Oguri Y."/>
            <person name="Olmstead R.G."/>
            <person name="Onodera N."/>
            <person name="Petersen B.L."/>
            <person name="Pils B."/>
            <person name="Prigge M."/>
            <person name="Rensing S.A."/>
            <person name="Riano-Pachon D.M."/>
            <person name="Roberts A.W."/>
            <person name="Sato Y."/>
            <person name="Scheller H.V."/>
            <person name="Schulz B."/>
            <person name="Schulz C."/>
            <person name="Shakirov E.V."/>
            <person name="Shibagaki N."/>
            <person name="Shinohara N."/>
            <person name="Shippen D.E."/>
            <person name="Soerensen I."/>
            <person name="Sotooka R."/>
            <person name="Sugimoto N."/>
            <person name="Sugita M."/>
            <person name="Sumikawa N."/>
            <person name="Tanurdzic M."/>
            <person name="Theissen G."/>
            <person name="Ulvskov P."/>
            <person name="Wakazuki S."/>
            <person name="Weng J.K."/>
            <person name="Willats W.W."/>
            <person name="Wipf D."/>
            <person name="Wolf P.G."/>
            <person name="Yang L."/>
            <person name="Zimmer A.D."/>
            <person name="Zhu Q."/>
            <person name="Mitros T."/>
            <person name="Hellsten U."/>
            <person name="Loque D."/>
            <person name="Otillar R."/>
            <person name="Salamov A."/>
            <person name="Schmutz J."/>
            <person name="Shapiro H."/>
            <person name="Lindquist E."/>
            <person name="Lucas S."/>
            <person name="Rokhsar D."/>
            <person name="Grigoriev I.V."/>
        </authorList>
    </citation>
    <scope>NUCLEOTIDE SEQUENCE [LARGE SCALE GENOMIC DNA]</scope>
</reference>
<dbReference type="Proteomes" id="UP000001514">
    <property type="component" value="Unassembled WGS sequence"/>
</dbReference>
<dbReference type="HOGENOM" id="CLU_2282338_0_0_1"/>
<feature type="region of interest" description="Disordered" evidence="1">
    <location>
        <begin position="72"/>
        <end position="102"/>
    </location>
</feature>
<accession>D8T6S8</accession>
<name>D8T6S8_SELML</name>
<proteinExistence type="predicted"/>
<dbReference type="EMBL" id="GL377683">
    <property type="protein sequence ID" value="EFJ07590.1"/>
    <property type="molecule type" value="Genomic_DNA"/>
</dbReference>
<evidence type="ECO:0000313" key="2">
    <source>
        <dbReference type="EMBL" id="EFJ07590.1"/>
    </source>
</evidence>
<dbReference type="KEGG" id="smo:SELMODRAFT_429624"/>
<organism evidence="3">
    <name type="scientific">Selaginella moellendorffii</name>
    <name type="common">Spikemoss</name>
    <dbReference type="NCBI Taxonomy" id="88036"/>
    <lineage>
        <taxon>Eukaryota</taxon>
        <taxon>Viridiplantae</taxon>
        <taxon>Streptophyta</taxon>
        <taxon>Embryophyta</taxon>
        <taxon>Tracheophyta</taxon>
        <taxon>Lycopodiopsida</taxon>
        <taxon>Selaginellales</taxon>
        <taxon>Selaginellaceae</taxon>
        <taxon>Selaginella</taxon>
    </lineage>
</organism>
<keyword evidence="3" id="KW-1185">Reference proteome</keyword>
<feature type="compositionally biased region" description="Polar residues" evidence="1">
    <location>
        <begin position="89"/>
        <end position="102"/>
    </location>
</feature>
<dbReference type="InParanoid" id="D8T6S8"/>
<dbReference type="Gramene" id="EFJ07590">
    <property type="protein sequence ID" value="EFJ07590"/>
    <property type="gene ID" value="SELMODRAFT_429624"/>
</dbReference>
<dbReference type="AlphaFoldDB" id="D8T6S8"/>